<comment type="caution">
    <text evidence="9">The sequence shown here is derived from an EMBL/GenBank/DDBJ whole genome shotgun (WGS) entry which is preliminary data.</text>
</comment>
<organism evidence="9 10">
    <name type="scientific">Leekyejoonella antrihumi</name>
    <dbReference type="NCBI Taxonomy" id="1660198"/>
    <lineage>
        <taxon>Bacteria</taxon>
        <taxon>Bacillati</taxon>
        <taxon>Actinomycetota</taxon>
        <taxon>Actinomycetes</taxon>
        <taxon>Micrococcales</taxon>
        <taxon>Dermacoccaceae</taxon>
        <taxon>Leekyejoonella</taxon>
    </lineage>
</organism>
<feature type="region of interest" description="Disordered" evidence="8">
    <location>
        <begin position="1"/>
        <end position="49"/>
    </location>
</feature>
<dbReference type="Pfam" id="PF02618">
    <property type="entry name" value="YceG"/>
    <property type="match status" value="1"/>
</dbReference>
<gene>
    <name evidence="7 9" type="primary">mltG</name>
    <name evidence="9" type="ORF">FGL98_16055</name>
</gene>
<evidence type="ECO:0000256" key="8">
    <source>
        <dbReference type="SAM" id="MobiDB-lite"/>
    </source>
</evidence>
<dbReference type="GO" id="GO:0071555">
    <property type="term" value="P:cell wall organization"/>
    <property type="evidence" value="ECO:0007669"/>
    <property type="project" value="UniProtKB-KW"/>
</dbReference>
<dbReference type="InterPro" id="IPR003770">
    <property type="entry name" value="MLTG-like"/>
</dbReference>
<keyword evidence="5 7" id="KW-0456">Lyase</keyword>
<protein>
    <recommendedName>
        <fullName evidence="7">Endolytic murein transglycosylase</fullName>
        <ecNumber evidence="7">4.2.2.29</ecNumber>
    </recommendedName>
    <alternativeName>
        <fullName evidence="7">Peptidoglycan lytic transglycosylase</fullName>
    </alternativeName>
    <alternativeName>
        <fullName evidence="7">Peptidoglycan polymerization terminase</fullName>
    </alternativeName>
</protein>
<dbReference type="NCBIfam" id="TIGR00247">
    <property type="entry name" value="endolytic transglycosylase MltG"/>
    <property type="match status" value="1"/>
</dbReference>
<evidence type="ECO:0000256" key="6">
    <source>
        <dbReference type="ARBA" id="ARBA00023316"/>
    </source>
</evidence>
<dbReference type="GO" id="GO:0005886">
    <property type="term" value="C:plasma membrane"/>
    <property type="evidence" value="ECO:0007669"/>
    <property type="project" value="UniProtKB-SubCell"/>
</dbReference>
<comment type="catalytic activity">
    <reaction evidence="7">
        <text>a peptidoglycan chain = a peptidoglycan chain with N-acetyl-1,6-anhydromuramyl-[peptide] at the reducing end + a peptidoglycan chain with N-acetylglucosamine at the non-reducing end.</text>
        <dbReference type="EC" id="4.2.2.29"/>
    </reaction>
</comment>
<feature type="site" description="Important for catalytic activity" evidence="7">
    <location>
        <position position="271"/>
    </location>
</feature>
<keyword evidence="6 7" id="KW-0961">Cell wall biogenesis/degradation</keyword>
<keyword evidence="2 7" id="KW-0812">Transmembrane</keyword>
<dbReference type="GO" id="GO:0009252">
    <property type="term" value="P:peptidoglycan biosynthetic process"/>
    <property type="evidence" value="ECO:0007669"/>
    <property type="project" value="UniProtKB-UniRule"/>
</dbReference>
<keyword evidence="4 7" id="KW-0472">Membrane</keyword>
<evidence type="ECO:0000256" key="1">
    <source>
        <dbReference type="ARBA" id="ARBA00022475"/>
    </source>
</evidence>
<reference evidence="9 10" key="2">
    <citation type="submission" date="2019-08" db="EMBL/GenBank/DDBJ databases">
        <title>Jejuicoccus antrihumi gen. nov., sp. nov., a new member of the family Dermacoccaceae isolated from a cave.</title>
        <authorList>
            <person name="Schumann P."/>
            <person name="Kim I.S."/>
        </authorList>
    </citation>
    <scope>NUCLEOTIDE SEQUENCE [LARGE SCALE GENOMIC DNA]</scope>
    <source>
        <strain evidence="9 10">C5-26</strain>
    </source>
</reference>
<dbReference type="GO" id="GO:0008932">
    <property type="term" value="F:lytic endotransglycosylase activity"/>
    <property type="evidence" value="ECO:0007669"/>
    <property type="project" value="UniProtKB-UniRule"/>
</dbReference>
<dbReference type="EMBL" id="VCQV01000024">
    <property type="protein sequence ID" value="TWP34866.1"/>
    <property type="molecule type" value="Genomic_DNA"/>
</dbReference>
<accession>A0A563DXB9</accession>
<dbReference type="Proteomes" id="UP000320244">
    <property type="component" value="Unassembled WGS sequence"/>
</dbReference>
<evidence type="ECO:0000313" key="10">
    <source>
        <dbReference type="Proteomes" id="UP000320244"/>
    </source>
</evidence>
<evidence type="ECO:0000256" key="2">
    <source>
        <dbReference type="ARBA" id="ARBA00022692"/>
    </source>
</evidence>
<keyword evidence="1 7" id="KW-1003">Cell membrane</keyword>
<evidence type="ECO:0000256" key="7">
    <source>
        <dbReference type="HAMAP-Rule" id="MF_02065"/>
    </source>
</evidence>
<dbReference type="CDD" id="cd08010">
    <property type="entry name" value="MltG_like"/>
    <property type="match status" value="1"/>
</dbReference>
<keyword evidence="3 7" id="KW-1133">Transmembrane helix</keyword>
<proteinExistence type="inferred from homology"/>
<comment type="function">
    <text evidence="7">Functions as a peptidoglycan terminase that cleaves nascent peptidoglycan strands endolytically to terminate their elongation.</text>
</comment>
<comment type="subcellular location">
    <subcellularLocation>
        <location evidence="7">Cell membrane</location>
        <topology evidence="7">Single-pass membrane protein</topology>
    </subcellularLocation>
</comment>
<dbReference type="PANTHER" id="PTHR30518">
    <property type="entry name" value="ENDOLYTIC MUREIN TRANSGLYCOSYLASE"/>
    <property type="match status" value="1"/>
</dbReference>
<comment type="similarity">
    <text evidence="7">Belongs to the transglycosylase MltG family.</text>
</comment>
<dbReference type="EC" id="4.2.2.29" evidence="7"/>
<name>A0A563DXB9_9MICO</name>
<dbReference type="Gene3D" id="3.30.1490.480">
    <property type="entry name" value="Endolytic murein transglycosylase"/>
    <property type="match status" value="1"/>
</dbReference>
<keyword evidence="10" id="KW-1185">Reference proteome</keyword>
<evidence type="ECO:0000256" key="5">
    <source>
        <dbReference type="ARBA" id="ARBA00023239"/>
    </source>
</evidence>
<dbReference type="PANTHER" id="PTHR30518:SF2">
    <property type="entry name" value="ENDOLYTIC MUREIN TRANSGLYCOSYLASE"/>
    <property type="match status" value="1"/>
</dbReference>
<dbReference type="HAMAP" id="MF_02065">
    <property type="entry name" value="MltG"/>
    <property type="match status" value="1"/>
</dbReference>
<reference evidence="9 10" key="1">
    <citation type="submission" date="2019-05" db="EMBL/GenBank/DDBJ databases">
        <authorList>
            <person name="Lee S.D."/>
        </authorList>
    </citation>
    <scope>NUCLEOTIDE SEQUENCE [LARGE SCALE GENOMIC DNA]</scope>
    <source>
        <strain evidence="9 10">C5-26</strain>
    </source>
</reference>
<feature type="transmembrane region" description="Helical" evidence="7">
    <location>
        <begin position="54"/>
        <end position="76"/>
    </location>
</feature>
<dbReference type="AlphaFoldDB" id="A0A563DXB9"/>
<sequence length="396" mass="42082">MNDPHLTDSIFDDGDPASASAGQGGDRASAPTEPGRSRRTPGRTRHEPITRRKAGCSCLAILVAFVLVLGAGGYALRDALPHFASSAPTDYVGNGTGSVDITVNRGDTGYVIGQTLQKAGVVMSATTFASTANSNTKFAQVQPGTYRLRKHMSASAAITLMLQPAALVSHGIVIREGLWDQEIFALLSKKTHVPLADYRKVDPRTLGLPAAARGKLEGFLFPSTYTFDKGATAQQQLKMMVALGNSNRASLGIPDGKLLHIMTVASLVQGESRLGSDGPKVARVVQNRLAIGMPLQMDSTVHFAERQRGTVTTTNGQRASNSPYNTYKVRGLPPGPINNPGLAAITAALHPASGSWLYFVTVNQATGKTLFATTYSQQQVNEGKFHAWCRAHPGKC</sequence>
<evidence type="ECO:0000256" key="4">
    <source>
        <dbReference type="ARBA" id="ARBA00023136"/>
    </source>
</evidence>
<evidence type="ECO:0000256" key="3">
    <source>
        <dbReference type="ARBA" id="ARBA00022989"/>
    </source>
</evidence>
<evidence type="ECO:0000313" key="9">
    <source>
        <dbReference type="EMBL" id="TWP34866.1"/>
    </source>
</evidence>
<dbReference type="RefSeq" id="WP_146318278.1">
    <property type="nucleotide sequence ID" value="NZ_VCQV01000024.1"/>
</dbReference>
<dbReference type="OrthoDB" id="9814591at2"/>